<dbReference type="Gene3D" id="3.60.40.10">
    <property type="entry name" value="PPM-type phosphatase domain"/>
    <property type="match status" value="1"/>
</dbReference>
<organism evidence="3 4">
    <name type="scientific">Entamoeba invadens IP1</name>
    <dbReference type="NCBI Taxonomy" id="370355"/>
    <lineage>
        <taxon>Eukaryota</taxon>
        <taxon>Amoebozoa</taxon>
        <taxon>Evosea</taxon>
        <taxon>Archamoebae</taxon>
        <taxon>Mastigamoebida</taxon>
        <taxon>Entamoebidae</taxon>
        <taxon>Entamoeba</taxon>
    </lineage>
</organism>
<protein>
    <recommendedName>
        <fullName evidence="2">PPM-type phosphatase domain-containing protein</fullName>
    </recommendedName>
</protein>
<dbReference type="Proteomes" id="UP000014680">
    <property type="component" value="Unassembled WGS sequence"/>
</dbReference>
<evidence type="ECO:0000256" key="1">
    <source>
        <dbReference type="SAM" id="MobiDB-lite"/>
    </source>
</evidence>
<dbReference type="RefSeq" id="XP_004185425.1">
    <property type="nucleotide sequence ID" value="XM_004185377.1"/>
</dbReference>
<dbReference type="KEGG" id="eiv:EIN_327260"/>
<dbReference type="GeneID" id="14885053"/>
<sequence>MSTTTLLDIAAIHKTFTAAFSSKVKRIKQSKIIPFGDFIHTTNFRASKDICRVVGKENLFSLTSFNAYGFLNGVKQGDPNCDKVAVRIFKHGSCCVMCDGCGWSHAAYLAALDANENALEHFTSNVATCNTLQDIAQLLVDCCEQAHISIFRKGVLLFDLGLTTITLSVVAKTQTGHYHELLISIGDCRTFLYSPRTHHTLPLSGRFHKSFENMKNSYGAIGPSISFHPNLKKAELKNITVEPNDMLIIMTDGFHDNFDPQFTGAVKYKSKEREADKLFTSKIELPENKNDLNQIVITLSQHVADLTEPSRKYIRETGKKLTSAPTPFHGKMDHATVCLLKVCDVTDITNFQTYNIVPPYNEMLLNNSQSAPKEEQKVRVLSLGQKLESDKPGSVFKKEANSTTLLKMETQTQSRLCSLRKTPLLEIIQIEPARSESIDPNLICQEASESSGFFARSMRSNSTKTGAMSQSGSLHVSVIRTEKVEKKEDDKRHGQQTLPRTTNHFDNSPRHMGDGLGLWVQRPKSLTGKKKVTSENGFAL</sequence>
<dbReference type="OrthoDB" id="2556847at2759"/>
<dbReference type="VEuPathDB" id="AmoebaDB:EIN_327260"/>
<accession>A0A0A1TXK0</accession>
<dbReference type="InterPro" id="IPR036457">
    <property type="entry name" value="PPM-type-like_dom_sf"/>
</dbReference>
<dbReference type="PANTHER" id="PTHR21586">
    <property type="entry name" value="TIPA"/>
    <property type="match status" value="1"/>
</dbReference>
<gene>
    <name evidence="3" type="ORF">EIN_327260</name>
</gene>
<dbReference type="EMBL" id="KB207015">
    <property type="protein sequence ID" value="ELP86079.1"/>
    <property type="molecule type" value="Genomic_DNA"/>
</dbReference>
<feature type="domain" description="PPM-type phosphatase" evidence="2">
    <location>
        <begin position="75"/>
        <end position="259"/>
    </location>
</feature>
<name>A0A0A1TXK0_ENTIV</name>
<dbReference type="SUPFAM" id="SSF81606">
    <property type="entry name" value="PP2C-like"/>
    <property type="match status" value="1"/>
</dbReference>
<dbReference type="InterPro" id="IPR053287">
    <property type="entry name" value="PP2C-like_domain"/>
</dbReference>
<feature type="region of interest" description="Disordered" evidence="1">
    <location>
        <begin position="483"/>
        <end position="514"/>
    </location>
</feature>
<dbReference type="InterPro" id="IPR001932">
    <property type="entry name" value="PPM-type_phosphatase-like_dom"/>
</dbReference>
<proteinExistence type="predicted"/>
<dbReference type="AlphaFoldDB" id="A0A0A1TXK0"/>
<keyword evidence="4" id="KW-1185">Reference proteome</keyword>
<reference evidence="3 4" key="1">
    <citation type="submission" date="2012-10" db="EMBL/GenBank/DDBJ databases">
        <authorList>
            <person name="Zafar N."/>
            <person name="Inman J."/>
            <person name="Hall N."/>
            <person name="Lorenzi H."/>
            <person name="Caler E."/>
        </authorList>
    </citation>
    <scope>NUCLEOTIDE SEQUENCE [LARGE SCALE GENOMIC DNA]</scope>
    <source>
        <strain evidence="3 4">IP1</strain>
    </source>
</reference>
<evidence type="ECO:0000313" key="3">
    <source>
        <dbReference type="EMBL" id="ELP86079.1"/>
    </source>
</evidence>
<evidence type="ECO:0000259" key="2">
    <source>
        <dbReference type="Pfam" id="PF13672"/>
    </source>
</evidence>
<dbReference type="Pfam" id="PF13672">
    <property type="entry name" value="PP2C_2"/>
    <property type="match status" value="1"/>
</dbReference>
<evidence type="ECO:0000313" key="4">
    <source>
        <dbReference type="Proteomes" id="UP000014680"/>
    </source>
</evidence>
<feature type="compositionally biased region" description="Polar residues" evidence="1">
    <location>
        <begin position="495"/>
        <end position="506"/>
    </location>
</feature>
<feature type="compositionally biased region" description="Basic and acidic residues" evidence="1">
    <location>
        <begin position="483"/>
        <end position="493"/>
    </location>
</feature>
<dbReference type="PANTHER" id="PTHR21586:SF0">
    <property type="entry name" value="PP2C-LIKE DOMAIN-CONTAINING PROTEIN CG9801"/>
    <property type="match status" value="1"/>
</dbReference>